<gene>
    <name evidence="1" type="ORF">BPO_1563</name>
</gene>
<evidence type="ECO:0000313" key="2">
    <source>
        <dbReference type="Proteomes" id="UP001432059"/>
    </source>
</evidence>
<evidence type="ECO:0008006" key="3">
    <source>
        <dbReference type="Google" id="ProtNLM"/>
    </source>
</evidence>
<organism evidence="1 2">
    <name type="scientific">Bergeyella porcorum</name>
    <dbReference type="NCBI Taxonomy" id="1735111"/>
    <lineage>
        <taxon>Bacteria</taxon>
        <taxon>Pseudomonadati</taxon>
        <taxon>Bacteroidota</taxon>
        <taxon>Flavobacteriia</taxon>
        <taxon>Flavobacteriales</taxon>
        <taxon>Weeksellaceae</taxon>
        <taxon>Bergeyella</taxon>
    </lineage>
</organism>
<dbReference type="InterPro" id="IPR024353">
    <property type="entry name" value="DUF3871"/>
</dbReference>
<reference evidence="1" key="1">
    <citation type="submission" date="2023-10" db="EMBL/GenBank/DDBJ databases">
        <title>Characterization and whole genome sequencing of a novel strain of Bergeyella porcorum QD2021 isolated from pig.</title>
        <authorList>
            <person name="Liu G."/>
            <person name="Chen C."/>
            <person name="Han X."/>
        </authorList>
    </citation>
    <scope>NUCLEOTIDE SEQUENCE</scope>
    <source>
        <strain evidence="1">QD2021</strain>
    </source>
</reference>
<accession>A0AAU0F3B1</accession>
<dbReference type="AlphaFoldDB" id="A0AAU0F3B1"/>
<dbReference type="KEGG" id="bpor:BPO_1563"/>
<dbReference type="EMBL" id="CP136426">
    <property type="protein sequence ID" value="WOC52210.1"/>
    <property type="molecule type" value="Genomic_DNA"/>
</dbReference>
<keyword evidence="2" id="KW-1185">Reference proteome</keyword>
<dbReference type="Pfam" id="PF12987">
    <property type="entry name" value="DUF3871"/>
    <property type="match status" value="1"/>
</dbReference>
<dbReference type="RefSeq" id="WP_327983711.1">
    <property type="nucleotide sequence ID" value="NZ_CP136426.1"/>
</dbReference>
<sequence>MLLQSIQSKKSLRDILLSDSEDAEVFYPSKINENQNFNIKVEPKETPSFLLEKPKIEPSPFILANTQETSLHHLKNECIIPVFSKDNERTIAHQEFIEVVQNAVSKVFAHHSITSPEIRVSHQIKGRIPEAIHKPAKELLDFEKTIYYERMAFILKIPSIKDTINGNELSLTIGGVRSYNQENLYSKKTMEKFKFFIGFQNKVCCNLCVSTDGFLEDLRVSNAQELQEKITQIIQNYNAEQHLKSMKQFVDYELSEQEFAQLLGRARLYQHLPKSEKLGIPALHFNDSQLNTMAKDYYEDPYFSRENEGSINLWKVYNLFTQANKSSYIDTFLDRNMNAFEFSKSIQHSLSDNNYHWFLR</sequence>
<protein>
    <recommendedName>
        <fullName evidence="3">DUF3871 family protein</fullName>
    </recommendedName>
</protein>
<evidence type="ECO:0000313" key="1">
    <source>
        <dbReference type="EMBL" id="WOC52210.1"/>
    </source>
</evidence>
<name>A0AAU0F3B1_9FLAO</name>
<proteinExistence type="predicted"/>
<dbReference type="Proteomes" id="UP001432059">
    <property type="component" value="Chromosome"/>
</dbReference>